<evidence type="ECO:0000313" key="1">
    <source>
        <dbReference type="EMBL" id="EEF32500.1"/>
    </source>
</evidence>
<dbReference type="STRING" id="3988.B9SV78"/>
<dbReference type="EMBL" id="EQ974162">
    <property type="protein sequence ID" value="EEF32500.1"/>
    <property type="molecule type" value="Genomic_DNA"/>
</dbReference>
<name>B9SV78_RICCO</name>
<dbReference type="Proteomes" id="UP000008311">
    <property type="component" value="Unassembled WGS sequence"/>
</dbReference>
<protein>
    <submittedName>
        <fullName evidence="1">Uncharacterized protein</fullName>
    </submittedName>
</protein>
<accession>B9SV78</accession>
<reference evidence="2" key="1">
    <citation type="journal article" date="2010" name="Nat. Biotechnol.">
        <title>Draft genome sequence of the oilseed species Ricinus communis.</title>
        <authorList>
            <person name="Chan A.P."/>
            <person name="Crabtree J."/>
            <person name="Zhao Q."/>
            <person name="Lorenzi H."/>
            <person name="Orvis J."/>
            <person name="Puiu D."/>
            <person name="Melake-Berhan A."/>
            <person name="Jones K.M."/>
            <person name="Redman J."/>
            <person name="Chen G."/>
            <person name="Cahoon E.B."/>
            <person name="Gedil M."/>
            <person name="Stanke M."/>
            <person name="Haas B.J."/>
            <person name="Wortman J.R."/>
            <person name="Fraser-Liggett C.M."/>
            <person name="Ravel J."/>
            <person name="Rabinowicz P.D."/>
        </authorList>
    </citation>
    <scope>NUCLEOTIDE SEQUENCE [LARGE SCALE GENOMIC DNA]</scope>
    <source>
        <strain evidence="2">cv. Hale</strain>
    </source>
</reference>
<organism evidence="1 2">
    <name type="scientific">Ricinus communis</name>
    <name type="common">Castor bean</name>
    <dbReference type="NCBI Taxonomy" id="3988"/>
    <lineage>
        <taxon>Eukaryota</taxon>
        <taxon>Viridiplantae</taxon>
        <taxon>Streptophyta</taxon>
        <taxon>Embryophyta</taxon>
        <taxon>Tracheophyta</taxon>
        <taxon>Spermatophyta</taxon>
        <taxon>Magnoliopsida</taxon>
        <taxon>eudicotyledons</taxon>
        <taxon>Gunneridae</taxon>
        <taxon>Pentapetalae</taxon>
        <taxon>rosids</taxon>
        <taxon>fabids</taxon>
        <taxon>Malpighiales</taxon>
        <taxon>Euphorbiaceae</taxon>
        <taxon>Acalyphoideae</taxon>
        <taxon>Acalypheae</taxon>
        <taxon>Ricinus</taxon>
    </lineage>
</organism>
<gene>
    <name evidence="1" type="ORF">RCOM_0771190</name>
</gene>
<dbReference type="AlphaFoldDB" id="B9SV78"/>
<dbReference type="InParanoid" id="B9SV78"/>
<keyword evidence="2" id="KW-1185">Reference proteome</keyword>
<evidence type="ECO:0000313" key="2">
    <source>
        <dbReference type="Proteomes" id="UP000008311"/>
    </source>
</evidence>
<sequence>MFEHLEAIEFKRLGGNEFKYKEKKEDEKETSSSDKEEVVFQALMELKGVGLWLCSIVLAGLSGDAKVFLEMRKSDGVLSNPSLLNLDSSICGVMMEKGCVLKDVKELKDSATFLAVVIAGKNSSDAAEELRRKMGVFEKMLDGLGKEVNLFFSEVLAWRNQLLDGIRFRK</sequence>
<proteinExistence type="predicted"/>
<dbReference type="eggNOG" id="ENOG502RHI1">
    <property type="taxonomic scope" value="Eukaryota"/>
</dbReference>